<accession>A0A4S8LV08</accession>
<keyword evidence="3" id="KW-1185">Reference proteome</keyword>
<dbReference type="OrthoDB" id="2753953at2759"/>
<dbReference type="Proteomes" id="UP000297245">
    <property type="component" value="Unassembled WGS sequence"/>
</dbReference>
<sequence length="327" mass="36728">MNTPTLTPAQRIAQRAQLSAVTTPAPTETEDEELPASPLSIFPPNSNTIGRRPLSTLAQQLKEEHDLDFNSCAEVDKYCGMTLEERLLVHFVIGLKQREILKKKTGTEQYTIPSALLTTLRGNAFSLFMSSKLTSYTGKLAKATIEASREIGVPELPAVHELGKLGIIEKQLKKHITDIRYQTKEKISKSLKVKKKPDVAMLTAKLIGDKSVPITAAMYRRVAVLRFVAVSHPEQFKSDEYWAKVDEVIHSWREAANGNAGVLLNIFDQTYKEDQILEKHAAKIKYNHPTKPGKRRRVEESEDEVEDDEQANQSVRGTPVPEENEEN</sequence>
<reference evidence="2 3" key="1">
    <citation type="journal article" date="2019" name="Nat. Ecol. Evol.">
        <title>Megaphylogeny resolves global patterns of mushroom evolution.</title>
        <authorList>
            <person name="Varga T."/>
            <person name="Krizsan K."/>
            <person name="Foldi C."/>
            <person name="Dima B."/>
            <person name="Sanchez-Garcia M."/>
            <person name="Sanchez-Ramirez S."/>
            <person name="Szollosi G.J."/>
            <person name="Szarkandi J.G."/>
            <person name="Papp V."/>
            <person name="Albert L."/>
            <person name="Andreopoulos W."/>
            <person name="Angelini C."/>
            <person name="Antonin V."/>
            <person name="Barry K.W."/>
            <person name="Bougher N.L."/>
            <person name="Buchanan P."/>
            <person name="Buyck B."/>
            <person name="Bense V."/>
            <person name="Catcheside P."/>
            <person name="Chovatia M."/>
            <person name="Cooper J."/>
            <person name="Damon W."/>
            <person name="Desjardin D."/>
            <person name="Finy P."/>
            <person name="Geml J."/>
            <person name="Haridas S."/>
            <person name="Hughes K."/>
            <person name="Justo A."/>
            <person name="Karasinski D."/>
            <person name="Kautmanova I."/>
            <person name="Kiss B."/>
            <person name="Kocsube S."/>
            <person name="Kotiranta H."/>
            <person name="LaButti K.M."/>
            <person name="Lechner B.E."/>
            <person name="Liimatainen K."/>
            <person name="Lipzen A."/>
            <person name="Lukacs Z."/>
            <person name="Mihaltcheva S."/>
            <person name="Morgado L.N."/>
            <person name="Niskanen T."/>
            <person name="Noordeloos M.E."/>
            <person name="Ohm R.A."/>
            <person name="Ortiz-Santana B."/>
            <person name="Ovrebo C."/>
            <person name="Racz N."/>
            <person name="Riley R."/>
            <person name="Savchenko A."/>
            <person name="Shiryaev A."/>
            <person name="Soop K."/>
            <person name="Spirin V."/>
            <person name="Szebenyi C."/>
            <person name="Tomsovsky M."/>
            <person name="Tulloss R.E."/>
            <person name="Uehling J."/>
            <person name="Grigoriev I.V."/>
            <person name="Vagvolgyi C."/>
            <person name="Papp T."/>
            <person name="Martin F.M."/>
            <person name="Miettinen O."/>
            <person name="Hibbett D.S."/>
            <person name="Nagy L.G."/>
        </authorList>
    </citation>
    <scope>NUCLEOTIDE SEQUENCE [LARGE SCALE GENOMIC DNA]</scope>
    <source>
        <strain evidence="2 3">CBS 962.96</strain>
    </source>
</reference>
<feature type="region of interest" description="Disordered" evidence="1">
    <location>
        <begin position="1"/>
        <end position="45"/>
    </location>
</feature>
<evidence type="ECO:0000313" key="2">
    <source>
        <dbReference type="EMBL" id="THU93260.1"/>
    </source>
</evidence>
<organism evidence="2 3">
    <name type="scientific">Dendrothele bispora (strain CBS 962.96)</name>
    <dbReference type="NCBI Taxonomy" id="1314807"/>
    <lineage>
        <taxon>Eukaryota</taxon>
        <taxon>Fungi</taxon>
        <taxon>Dikarya</taxon>
        <taxon>Basidiomycota</taxon>
        <taxon>Agaricomycotina</taxon>
        <taxon>Agaricomycetes</taxon>
        <taxon>Agaricomycetidae</taxon>
        <taxon>Agaricales</taxon>
        <taxon>Agaricales incertae sedis</taxon>
        <taxon>Dendrothele</taxon>
    </lineage>
</organism>
<feature type="region of interest" description="Disordered" evidence="1">
    <location>
        <begin position="285"/>
        <end position="327"/>
    </location>
</feature>
<gene>
    <name evidence="2" type="ORF">K435DRAFT_799837</name>
</gene>
<feature type="compositionally biased region" description="Basic residues" evidence="1">
    <location>
        <begin position="285"/>
        <end position="296"/>
    </location>
</feature>
<protein>
    <submittedName>
        <fullName evidence="2">Uncharacterized protein</fullName>
    </submittedName>
</protein>
<feature type="compositionally biased region" description="Acidic residues" evidence="1">
    <location>
        <begin position="300"/>
        <end position="310"/>
    </location>
</feature>
<dbReference type="EMBL" id="ML179253">
    <property type="protein sequence ID" value="THU93260.1"/>
    <property type="molecule type" value="Genomic_DNA"/>
</dbReference>
<evidence type="ECO:0000313" key="3">
    <source>
        <dbReference type="Proteomes" id="UP000297245"/>
    </source>
</evidence>
<dbReference type="AlphaFoldDB" id="A0A4S8LV08"/>
<evidence type="ECO:0000256" key="1">
    <source>
        <dbReference type="SAM" id="MobiDB-lite"/>
    </source>
</evidence>
<name>A0A4S8LV08_DENBC</name>
<proteinExistence type="predicted"/>